<sequence>MGVPVVVPTRPESARVRPVAAQAFAGGPPKRAFRGGFLAGAVGFGAAPTVPADAPFSSADSAGSPC</sequence>
<keyword evidence="2" id="KW-1185">Reference proteome</keyword>
<evidence type="ECO:0000313" key="2">
    <source>
        <dbReference type="Proteomes" id="UP000182486"/>
    </source>
</evidence>
<dbReference type="AlphaFoldDB" id="A0A1K0FGW2"/>
<proteinExistence type="predicted"/>
<evidence type="ECO:0000313" key="1">
    <source>
        <dbReference type="EMBL" id="OJF11960.1"/>
    </source>
</evidence>
<dbReference type="Proteomes" id="UP000182486">
    <property type="component" value="Unassembled WGS sequence"/>
</dbReference>
<name>A0A1K0FGW2_9ACTN</name>
<gene>
    <name evidence="1" type="ORF">BG844_23350</name>
</gene>
<organism evidence="1 2">
    <name type="scientific">Couchioplanes caeruleus subsp. caeruleus</name>
    <dbReference type="NCBI Taxonomy" id="56427"/>
    <lineage>
        <taxon>Bacteria</taxon>
        <taxon>Bacillati</taxon>
        <taxon>Actinomycetota</taxon>
        <taxon>Actinomycetes</taxon>
        <taxon>Micromonosporales</taxon>
        <taxon>Micromonosporaceae</taxon>
        <taxon>Couchioplanes</taxon>
    </lineage>
</organism>
<comment type="caution">
    <text evidence="1">The sequence shown here is derived from an EMBL/GenBank/DDBJ whole genome shotgun (WGS) entry which is preliminary data.</text>
</comment>
<protein>
    <submittedName>
        <fullName evidence="1">Uncharacterized protein</fullName>
    </submittedName>
</protein>
<accession>A0A1K0FGW2</accession>
<reference evidence="1 2" key="1">
    <citation type="submission" date="2016-09" db="EMBL/GenBank/DDBJ databases">
        <title>Couchioplanes caeruleus draft genome sequence.</title>
        <authorList>
            <person name="Sheehan J."/>
            <person name="Caffrey P."/>
        </authorList>
    </citation>
    <scope>NUCLEOTIDE SEQUENCE [LARGE SCALE GENOMIC DNA]</scope>
    <source>
        <strain evidence="1 2">DSM 43634</strain>
    </source>
</reference>
<dbReference type="EMBL" id="MEIA01000256">
    <property type="protein sequence ID" value="OJF11960.1"/>
    <property type="molecule type" value="Genomic_DNA"/>
</dbReference>